<dbReference type="RefSeq" id="WP_066051843.1">
    <property type="nucleotide sequence ID" value="NZ_CP014223.1"/>
</dbReference>
<evidence type="ECO:0000256" key="1">
    <source>
        <dbReference type="SAM" id="Coils"/>
    </source>
</evidence>
<dbReference type="Proteomes" id="UP000184204">
    <property type="component" value="Unassembled WGS sequence"/>
</dbReference>
<reference evidence="5" key="4">
    <citation type="submission" date="2016-11" db="EMBL/GenBank/DDBJ databases">
        <authorList>
            <person name="Jaros S."/>
            <person name="Januszkiewicz K."/>
            <person name="Wedrychowicz H."/>
        </authorList>
    </citation>
    <scope>NUCLEOTIDE SEQUENCE [LARGE SCALE GENOMIC DNA]</scope>
    <source>
        <strain evidence="5">DSM 1682</strain>
    </source>
</reference>
<evidence type="ECO:0000313" key="2">
    <source>
        <dbReference type="EMBL" id="AMJ41894.1"/>
    </source>
</evidence>
<keyword evidence="4" id="KW-1185">Reference proteome</keyword>
<dbReference type="EMBL" id="FQUA01000011">
    <property type="protein sequence ID" value="SHE95528.1"/>
    <property type="molecule type" value="Genomic_DNA"/>
</dbReference>
<feature type="coiled-coil region" evidence="1">
    <location>
        <begin position="35"/>
        <end position="86"/>
    </location>
</feature>
<accession>A0A0X8VBC6</accession>
<organism evidence="3 5">
    <name type="scientific">Anaerotignum propionicum DSM 1682</name>
    <dbReference type="NCBI Taxonomy" id="991789"/>
    <lineage>
        <taxon>Bacteria</taxon>
        <taxon>Bacillati</taxon>
        <taxon>Bacillota</taxon>
        <taxon>Clostridia</taxon>
        <taxon>Lachnospirales</taxon>
        <taxon>Anaerotignaceae</taxon>
        <taxon>Anaerotignum</taxon>
    </lineage>
</organism>
<dbReference type="KEGG" id="cpro:CPRO_23270"/>
<evidence type="ECO:0000313" key="4">
    <source>
        <dbReference type="Proteomes" id="UP000068026"/>
    </source>
</evidence>
<reference evidence="2 4" key="1">
    <citation type="journal article" date="2016" name="Genome Announc.">
        <title>Complete Genome Sequence of the Amino Acid-Fermenting Clostridium propionicum X2 (DSM 1682).</title>
        <authorList>
            <person name="Poehlein A."/>
            <person name="Schlien K."/>
            <person name="Chowdhury N.P."/>
            <person name="Gottschalk G."/>
            <person name="Buckel W."/>
            <person name="Daniel R."/>
        </authorList>
    </citation>
    <scope>NUCLEOTIDE SEQUENCE [LARGE SCALE GENOMIC DNA]</scope>
    <source>
        <strain evidence="2 4">X2</strain>
    </source>
</reference>
<dbReference type="Pfam" id="PF06810">
    <property type="entry name" value="Phage_scaffold"/>
    <property type="match status" value="1"/>
</dbReference>
<gene>
    <name evidence="2" type="ORF">CPRO_23270</name>
    <name evidence="3" type="ORF">SAMN02745151_02330</name>
</gene>
<dbReference type="Proteomes" id="UP000068026">
    <property type="component" value="Chromosome"/>
</dbReference>
<dbReference type="InterPro" id="IPR009636">
    <property type="entry name" value="SCAF"/>
</dbReference>
<dbReference type="EMBL" id="CP014223">
    <property type="protein sequence ID" value="AMJ41894.1"/>
    <property type="molecule type" value="Genomic_DNA"/>
</dbReference>
<evidence type="ECO:0000313" key="3">
    <source>
        <dbReference type="EMBL" id="SHE95528.1"/>
    </source>
</evidence>
<name>A0A0X8VBC6_ANAPI</name>
<evidence type="ECO:0008006" key="6">
    <source>
        <dbReference type="Google" id="ProtNLM"/>
    </source>
</evidence>
<keyword evidence="1" id="KW-0175">Coiled coil</keyword>
<sequence>MEWLKEALKGLENAQELEKKIAEGIGKNFVARADFNALNSAKKGLEAQLLQLQESSVKESDFKQRLEELERKIAAEKDETKRKEREADQEVYLRKRFDQAVGENKWRDELTEKAVFAEFQNAVVMDINKGKEDQEILEGLTKDKNYYLNPNRPIEMPSMGRVSLTKVEENKMRALMGLTLKD</sequence>
<evidence type="ECO:0000313" key="5">
    <source>
        <dbReference type="Proteomes" id="UP000184204"/>
    </source>
</evidence>
<dbReference type="OrthoDB" id="1862697at2"/>
<reference evidence="4" key="2">
    <citation type="submission" date="2016-01" db="EMBL/GenBank/DDBJ databases">
        <authorList>
            <person name="Poehlein A."/>
            <person name="Schlien K."/>
            <person name="Gottschalk G."/>
            <person name="Buckel W."/>
            <person name="Daniel R."/>
        </authorList>
    </citation>
    <scope>NUCLEOTIDE SEQUENCE [LARGE SCALE GENOMIC DNA]</scope>
    <source>
        <strain evidence="4">X2</strain>
    </source>
</reference>
<dbReference type="AlphaFoldDB" id="A0A0X8VBC6"/>
<reference evidence="3" key="3">
    <citation type="submission" date="2016-11" db="EMBL/GenBank/DDBJ databases">
        <authorList>
            <person name="Varghese N."/>
            <person name="Submissions S."/>
        </authorList>
    </citation>
    <scope>NUCLEOTIDE SEQUENCE</scope>
    <source>
        <strain evidence="3">DSM 1682</strain>
    </source>
</reference>
<protein>
    <recommendedName>
        <fullName evidence="6">Phage minor structural protein GP20</fullName>
    </recommendedName>
</protein>
<proteinExistence type="predicted"/>